<dbReference type="Pfam" id="PF04294">
    <property type="entry name" value="VanW"/>
    <property type="match status" value="1"/>
</dbReference>
<dbReference type="Pfam" id="PF12229">
    <property type="entry name" value="PG_binding_4"/>
    <property type="match status" value="1"/>
</dbReference>
<dbReference type="PANTHER" id="PTHR35788:SF1">
    <property type="entry name" value="EXPORTED PROTEIN"/>
    <property type="match status" value="1"/>
</dbReference>
<dbReference type="AlphaFoldDB" id="A0A101HR36"/>
<feature type="non-terminal residue" evidence="2">
    <location>
        <position position="386"/>
    </location>
</feature>
<gene>
    <name evidence="2" type="ORF">XD97_0717</name>
</gene>
<comment type="caution">
    <text evidence="2">The sequence shown here is derived from an EMBL/GenBank/DDBJ whole genome shotgun (WGS) entry which is preliminary data.</text>
</comment>
<dbReference type="InterPro" id="IPR022029">
    <property type="entry name" value="YoaR-like_PG-bd"/>
</dbReference>
<evidence type="ECO:0000313" key="3">
    <source>
        <dbReference type="Proteomes" id="UP000054705"/>
    </source>
</evidence>
<evidence type="ECO:0000259" key="1">
    <source>
        <dbReference type="Pfam" id="PF12229"/>
    </source>
</evidence>
<reference evidence="3" key="1">
    <citation type="journal article" date="2015" name="MBio">
        <title>Genome-Resolved Metagenomic Analysis Reveals Roles for Candidate Phyla and Other Microbial Community Members in Biogeochemical Transformations in Oil Reservoirs.</title>
        <authorList>
            <person name="Hu P."/>
            <person name="Tom L."/>
            <person name="Singh A."/>
            <person name="Thomas B.C."/>
            <person name="Baker B.J."/>
            <person name="Piceno Y.M."/>
            <person name="Andersen G.L."/>
            <person name="Banfield J.F."/>
        </authorList>
    </citation>
    <scope>NUCLEOTIDE SEQUENCE [LARGE SCALE GENOMIC DNA]</scope>
</reference>
<accession>A0A101HR36</accession>
<proteinExistence type="predicted"/>
<sequence length="386" mass="41773">MSLFKKTVLLSLFLLVQSAICIFGAAAFWETGYSGVIRHGVTVNGTPVGGLTPAQAARKLENTLPAPAEIKLQFTDTVIGKSHTVVLSEINGKYDIPAAAEELIRYCQEGLDFSQLISVLRLIAAPPELALKIAYDDEKLRNTIALIGETWKTQPRNATVKIANQKVLLIPETNGYRLDCEKTREKARLALARGVFNIAASGQILKPEITVTDLQGINTLLAEFTTTYDGSTENRAHNIALAGAALNGSVLKPGEVFSLNRQLGPRLADTGYLKAPVITNNRLALDFGGGICQVATTLYNAVLLADLEVIERFPHSQPVNYVPPGRDATISGDHLDLKFANNTAAPVYIAGRADAATFTVSIFGGDKNHRRTIRIESEKQLIKPEV</sequence>
<evidence type="ECO:0000313" key="2">
    <source>
        <dbReference type="EMBL" id="KUK81163.1"/>
    </source>
</evidence>
<organism evidence="2 3">
    <name type="scientific">Pelotomaculum thermopropionicum</name>
    <dbReference type="NCBI Taxonomy" id="110500"/>
    <lineage>
        <taxon>Bacteria</taxon>
        <taxon>Bacillati</taxon>
        <taxon>Bacillota</taxon>
        <taxon>Clostridia</taxon>
        <taxon>Eubacteriales</taxon>
        <taxon>Desulfotomaculaceae</taxon>
        <taxon>Pelotomaculum</taxon>
    </lineage>
</organism>
<name>A0A101HR36_9FIRM</name>
<dbReference type="InterPro" id="IPR007391">
    <property type="entry name" value="Vancomycin_resist_VanW"/>
</dbReference>
<dbReference type="InterPro" id="IPR052913">
    <property type="entry name" value="Glycopeptide_resist_protein"/>
</dbReference>
<dbReference type="Proteomes" id="UP000054705">
    <property type="component" value="Unassembled WGS sequence"/>
</dbReference>
<dbReference type="EMBL" id="LGGS01000172">
    <property type="protein sequence ID" value="KUK81163.1"/>
    <property type="molecule type" value="Genomic_DNA"/>
</dbReference>
<feature type="domain" description="YoaR-like putative peptidoglycan binding" evidence="1">
    <location>
        <begin position="84"/>
        <end position="194"/>
    </location>
</feature>
<dbReference type="PANTHER" id="PTHR35788">
    <property type="entry name" value="EXPORTED PROTEIN-RELATED"/>
    <property type="match status" value="1"/>
</dbReference>
<protein>
    <submittedName>
        <fullName evidence="2">Putative vancomycin resistance protein</fullName>
    </submittedName>
</protein>